<dbReference type="InterPro" id="IPR003169">
    <property type="entry name" value="GYF"/>
</dbReference>
<feature type="region of interest" description="Disordered" evidence="1">
    <location>
        <begin position="354"/>
        <end position="399"/>
    </location>
</feature>
<evidence type="ECO:0000313" key="3">
    <source>
        <dbReference type="EMBL" id="TVU44758.1"/>
    </source>
</evidence>
<dbReference type="OrthoDB" id="6415790at2759"/>
<dbReference type="AlphaFoldDB" id="A0A5J9W9D5"/>
<organism evidence="3 4">
    <name type="scientific">Eragrostis curvula</name>
    <name type="common">weeping love grass</name>
    <dbReference type="NCBI Taxonomy" id="38414"/>
    <lineage>
        <taxon>Eukaryota</taxon>
        <taxon>Viridiplantae</taxon>
        <taxon>Streptophyta</taxon>
        <taxon>Embryophyta</taxon>
        <taxon>Tracheophyta</taxon>
        <taxon>Spermatophyta</taxon>
        <taxon>Magnoliopsida</taxon>
        <taxon>Liliopsida</taxon>
        <taxon>Poales</taxon>
        <taxon>Poaceae</taxon>
        <taxon>PACMAD clade</taxon>
        <taxon>Chloridoideae</taxon>
        <taxon>Eragrostideae</taxon>
        <taxon>Eragrostidinae</taxon>
        <taxon>Eragrostis</taxon>
    </lineage>
</organism>
<protein>
    <recommendedName>
        <fullName evidence="2">GYF domain-containing protein</fullName>
    </recommendedName>
</protein>
<dbReference type="Gene3D" id="3.30.1490.40">
    <property type="match status" value="1"/>
</dbReference>
<accession>A0A5J9W9D5</accession>
<feature type="compositionally biased region" description="Polar residues" evidence="1">
    <location>
        <begin position="58"/>
        <end position="80"/>
    </location>
</feature>
<dbReference type="Proteomes" id="UP000324897">
    <property type="component" value="Chromosome 5"/>
</dbReference>
<feature type="compositionally biased region" description="Basic and acidic residues" evidence="1">
    <location>
        <begin position="191"/>
        <end position="212"/>
    </location>
</feature>
<dbReference type="PANTHER" id="PTHR47471:SF2">
    <property type="entry name" value="GYF DOMAIN-CONTAINING PROTEIN"/>
    <property type="match status" value="1"/>
</dbReference>
<feature type="region of interest" description="Disordered" evidence="1">
    <location>
        <begin position="781"/>
        <end position="800"/>
    </location>
</feature>
<sequence>MAPEDADAGDRENADPPGGLAVDAPPPPPDTEEKSDLNSNTAVSPQSPLPILGENKEPGSNGSHSNSADTSGNGEESNSTAKKRNVFRPSVFDRKAGQGDRWRNDDMEPNSGSYHNRWKEKEKENSGMNKTEQLTDDSKNHLDSHCRPLERWGNFTYDQRHDNKWNFRWGPTGKGSENWRDKCTDSGKQNDPSHEKVFSHDNNTVKETERDNNISQSWNSSSLTSRGTGGTYDHLSHAPQKSSHSFGYSRERQECKSPNFNTRFTPGTSRVGTGPFRPIHIGILSNRPGGASRDSMSYSRMKLLEIYRKTDVKNFEAPFPDTEEISSLWQEDPSEPLALTAPSAEEAAILKGIDRGDITDGDGQVCKDDGKEDQAGSTEDFKGDITENIRGPGDSSLTDPLKPYKSTDAAPQEFQSVGDHIHGLPAEFRQQNNVLDQGAQIDEMVGIGDIVTPEEPHPENLSLYYKDPQGKTQGPFSGSDIIDWFEAGYLGIDLLVSIASAPPDAPFLLLGDVMPHLRAKAMPPPGFTTLKPSSVPETSADLGISDYGSINKSSNTTEVENHFLGSPMSSNIQNPVADTTCVTGGMNEWSCNTFDNNFVCGSEDLNGINYLAAQKGTVQCSSRAKWFPQMVDPSSETLHSQNADMLSVLLPADKHQAPAVNCGLQLWSGNVDSGSVDLLSVHHDVHNSQQIGIDVQQHYSITKNQPTLALLNSQITQTEKLPCEISQDPKLSNIMQQQYMLSQPPLQQQKPVMPQHEPSLFSSMLPLRQQEQHLSQVLTHGRSAQQLHDPSDGPKHASVSSGNCMKLCLQRTQEILDLARKLPGHSMHEIQLPNHVNMQLGGTDVLGFSESRAPALPLPHEMIGHAPQRECAASLAQHRECFVNEVSQESIAESPFMKTTYGKFSKLTTFEAKDLPNSCQDHANSDAVLSNISNRVCEMELSSTNSHPWKLAPGVRPKSLLEIQAEEQLRSQRELAMENAKITIAATSVSSIPWSGTAKYSEQLFGDVTKSMGDQQNVNISRSIRSQLHDLPTEKVLFKSKDIGAAIIDAGGASFPRAPYVAQSGAHSRDYSDFIEVKNSKKKINKEEKSKVSAVKSPSLGSFDAPVISVPVGKSGKQVQQVKKDLFTSQSSGPSQREAMDFREWCENEWAKLTGTKDTCFLEFCIMQPASEAEMLLVENIGSRDHNRNFIDKFLSYKAFLSADVIDMAFRDHIPPKQHEDSPSPGNLEDMNAEIGRENGGKKKWKKGVNVDSSALGFEVLSSHEDD</sequence>
<evidence type="ECO:0000313" key="4">
    <source>
        <dbReference type="Proteomes" id="UP000324897"/>
    </source>
</evidence>
<dbReference type="CDD" id="cd00072">
    <property type="entry name" value="GYF"/>
    <property type="match status" value="1"/>
</dbReference>
<feature type="region of interest" description="Disordered" evidence="1">
    <location>
        <begin position="169"/>
        <end position="249"/>
    </location>
</feature>
<feature type="domain" description="GYF" evidence="2">
    <location>
        <begin position="460"/>
        <end position="511"/>
    </location>
</feature>
<gene>
    <name evidence="3" type="ORF">EJB05_04214</name>
</gene>
<name>A0A5J9W9D5_9POAL</name>
<proteinExistence type="predicted"/>
<dbReference type="PROSITE" id="PS50829">
    <property type="entry name" value="GYF"/>
    <property type="match status" value="1"/>
</dbReference>
<dbReference type="InterPro" id="IPR035445">
    <property type="entry name" value="GYF-like_dom_sf"/>
</dbReference>
<dbReference type="PANTHER" id="PTHR47471">
    <property type="entry name" value="GYF DOMAIN-CONTAINING PROTEIN"/>
    <property type="match status" value="1"/>
</dbReference>
<evidence type="ECO:0000259" key="2">
    <source>
        <dbReference type="PROSITE" id="PS50829"/>
    </source>
</evidence>
<dbReference type="SUPFAM" id="SSF55277">
    <property type="entry name" value="GYF domain"/>
    <property type="match status" value="1"/>
</dbReference>
<dbReference type="EMBL" id="RWGY01000004">
    <property type="protein sequence ID" value="TVU44758.1"/>
    <property type="molecule type" value="Genomic_DNA"/>
</dbReference>
<feature type="region of interest" description="Disordered" evidence="1">
    <location>
        <begin position="1214"/>
        <end position="1246"/>
    </location>
</feature>
<dbReference type="Gramene" id="TVU44758">
    <property type="protein sequence ID" value="TVU44758"/>
    <property type="gene ID" value="EJB05_04214"/>
</dbReference>
<dbReference type="Pfam" id="PF02213">
    <property type="entry name" value="GYF"/>
    <property type="match status" value="1"/>
</dbReference>
<dbReference type="SMART" id="SM00444">
    <property type="entry name" value="GYF"/>
    <property type="match status" value="1"/>
</dbReference>
<feature type="region of interest" description="Disordered" evidence="1">
    <location>
        <begin position="1"/>
        <end position="142"/>
    </location>
</feature>
<feature type="compositionally biased region" description="Basic and acidic residues" evidence="1">
    <location>
        <begin position="365"/>
        <end position="387"/>
    </location>
</feature>
<feature type="compositionally biased region" description="Polar residues" evidence="1">
    <location>
        <begin position="37"/>
        <end position="46"/>
    </location>
</feature>
<comment type="caution">
    <text evidence="3">The sequence shown here is derived from an EMBL/GenBank/DDBJ whole genome shotgun (WGS) entry which is preliminary data.</text>
</comment>
<evidence type="ECO:0000256" key="1">
    <source>
        <dbReference type="SAM" id="MobiDB-lite"/>
    </source>
</evidence>
<reference evidence="3 4" key="1">
    <citation type="journal article" date="2019" name="Sci. Rep.">
        <title>A high-quality genome of Eragrostis curvula grass provides insights into Poaceae evolution and supports new strategies to enhance forage quality.</title>
        <authorList>
            <person name="Carballo J."/>
            <person name="Santos B.A.C.M."/>
            <person name="Zappacosta D."/>
            <person name="Garbus I."/>
            <person name="Selva J.P."/>
            <person name="Gallo C.A."/>
            <person name="Diaz A."/>
            <person name="Albertini E."/>
            <person name="Caccamo M."/>
            <person name="Echenique V."/>
        </authorList>
    </citation>
    <scope>NUCLEOTIDE SEQUENCE [LARGE SCALE GENOMIC DNA]</scope>
    <source>
        <strain evidence="4">cv. Victoria</strain>
        <tissue evidence="3">Leaf</tissue>
    </source>
</reference>
<feature type="compositionally biased region" description="Basic and acidic residues" evidence="1">
    <location>
        <begin position="91"/>
        <end position="106"/>
    </location>
</feature>
<keyword evidence="4" id="KW-1185">Reference proteome</keyword>